<sequence>MSTVLRVEHPAEDMYVLRNTSDRELHNVVVDGSQVGVQTKNLPAGMDLAPGEGVEFHMYKHGGTEPPGHLYVRWDEADKWDRIAVGPAA</sequence>
<dbReference type="EMBL" id="LN483072">
    <property type="protein sequence ID" value="CEA09812.1"/>
    <property type="molecule type" value="Genomic_DNA"/>
</dbReference>
<organism evidence="1">
    <name type="scientific">Arthrobacter saudimassiliensis</name>
    <dbReference type="NCBI Taxonomy" id="1461584"/>
    <lineage>
        <taxon>Bacteria</taxon>
        <taxon>Bacillati</taxon>
        <taxon>Actinomycetota</taxon>
        <taxon>Actinomycetes</taxon>
        <taxon>Micrococcales</taxon>
        <taxon>Micrococcaceae</taxon>
        <taxon>Arthrobacter</taxon>
    </lineage>
</organism>
<name>A0A078MWG9_9MICC</name>
<proteinExistence type="predicted"/>
<accession>A0A078MWG9</accession>
<protein>
    <recommendedName>
        <fullName evidence="2">EfeO-type cupredoxin-like domain-containing protein</fullName>
    </recommendedName>
</protein>
<dbReference type="PATRIC" id="fig|1461584.3.peg.3159"/>
<evidence type="ECO:0000313" key="1">
    <source>
        <dbReference type="EMBL" id="CEA09812.1"/>
    </source>
</evidence>
<dbReference type="AlphaFoldDB" id="A0A078MWG9"/>
<reference evidence="1" key="1">
    <citation type="submission" date="2014-07" db="EMBL/GenBank/DDBJ databases">
        <authorList>
            <person name="Urmite Genomes Urmite Genomes"/>
        </authorList>
    </citation>
    <scope>NUCLEOTIDE SEQUENCE</scope>
    <source>
        <strain evidence="1">11W110_air</strain>
    </source>
</reference>
<gene>
    <name evidence="1" type="ORF">BN1051_03185</name>
</gene>
<evidence type="ECO:0008006" key="2">
    <source>
        <dbReference type="Google" id="ProtNLM"/>
    </source>
</evidence>